<feature type="signal peptide" evidence="6">
    <location>
        <begin position="1"/>
        <end position="20"/>
    </location>
</feature>
<feature type="region of interest" description="Disordered" evidence="5">
    <location>
        <begin position="26"/>
        <end position="65"/>
    </location>
</feature>
<evidence type="ECO:0000256" key="1">
    <source>
        <dbReference type="ARBA" id="ARBA00004196"/>
    </source>
</evidence>
<dbReference type="eggNOG" id="COG4166">
    <property type="taxonomic scope" value="Bacteria"/>
</dbReference>
<keyword evidence="3" id="KW-0813">Transport</keyword>
<dbReference type="PANTHER" id="PTHR30290:SF10">
    <property type="entry name" value="PERIPLASMIC OLIGOPEPTIDE-BINDING PROTEIN-RELATED"/>
    <property type="match status" value="1"/>
</dbReference>
<organism evidence="8 9">
    <name type="scientific">Thermobaculum terrenum (strain ATCC BAA-798 / CCMEE 7001 / YNP1)</name>
    <dbReference type="NCBI Taxonomy" id="525904"/>
    <lineage>
        <taxon>Bacteria</taxon>
        <taxon>Bacillati</taxon>
        <taxon>Chloroflexota</taxon>
        <taxon>Chloroflexia</taxon>
        <taxon>Candidatus Thermobaculales</taxon>
        <taxon>Candidatus Thermobaculaceae</taxon>
        <taxon>Thermobaculum</taxon>
    </lineage>
</organism>
<feature type="compositionally biased region" description="Pro residues" evidence="5">
    <location>
        <begin position="45"/>
        <end position="57"/>
    </location>
</feature>
<dbReference type="OrthoDB" id="9771733at2"/>
<dbReference type="EMBL" id="CP001825">
    <property type="protein sequence ID" value="ACZ41616.1"/>
    <property type="molecule type" value="Genomic_DNA"/>
</dbReference>
<dbReference type="HOGENOM" id="CLU_017028_0_3_0"/>
<dbReference type="Gene3D" id="3.10.105.10">
    <property type="entry name" value="Dipeptide-binding Protein, Domain 3"/>
    <property type="match status" value="1"/>
</dbReference>
<keyword evidence="9" id="KW-1185">Reference proteome</keyword>
<dbReference type="GO" id="GO:0030313">
    <property type="term" value="C:cell envelope"/>
    <property type="evidence" value="ECO:0007669"/>
    <property type="project" value="UniProtKB-SubCell"/>
</dbReference>
<feature type="domain" description="Solute-binding protein family 5" evidence="7">
    <location>
        <begin position="131"/>
        <end position="504"/>
    </location>
</feature>
<dbReference type="PIRSF" id="PIRSF002741">
    <property type="entry name" value="MppA"/>
    <property type="match status" value="1"/>
</dbReference>
<name>D1CFB0_THET1</name>
<dbReference type="GO" id="GO:1904680">
    <property type="term" value="F:peptide transmembrane transporter activity"/>
    <property type="evidence" value="ECO:0007669"/>
    <property type="project" value="TreeGrafter"/>
</dbReference>
<dbReference type="InterPro" id="IPR030678">
    <property type="entry name" value="Peptide/Ni-bd"/>
</dbReference>
<dbReference type="Pfam" id="PF00496">
    <property type="entry name" value="SBP_bac_5"/>
    <property type="match status" value="1"/>
</dbReference>
<feature type="chain" id="PRO_5003021992" evidence="6">
    <location>
        <begin position="21"/>
        <end position="590"/>
    </location>
</feature>
<evidence type="ECO:0000256" key="2">
    <source>
        <dbReference type="ARBA" id="ARBA00005695"/>
    </source>
</evidence>
<dbReference type="Proteomes" id="UP000000323">
    <property type="component" value="Chromosome 1"/>
</dbReference>
<dbReference type="Gene3D" id="3.90.76.10">
    <property type="entry name" value="Dipeptide-binding Protein, Domain 1"/>
    <property type="match status" value="1"/>
</dbReference>
<sequence>MDRRKFLGLSLKTSALLALAACGKSSTATPTTGISITGPTATPNPSQPPSSPSPSPTTVPSASPTVSVVSTPIATQVSGAATPSVLGVLRWANTGISEPSSIDPANPKDAQSILIINLVFSGLVKLNEKLEVVPDAAESWKVSKDGTVYTFKLRTGLKYADGSECTAEDFAYAINRALTPTTQSFAAPFQLQDILGAKDVASGKAKEAKGVRVIDKQTLEITLERPIAYFLDLMTFPYSFAAPRKLVESGKDWTNKAFGTGPFRIKEWKHNQSMTLEPNPYYWQGKPQINIQMPFIQNSETAYQLYQTGQLDITGGGQDGIPAQEIPNVKGKPDYKEVPALAVRYIGFNNKLKPFDNVHVRRAFAFATDRNTLAEKVLGGTVHATDRILPQGIPGSDLPVKGLEYDPDKAKQELKLAGIDPSSINVTLAYGQEGDNERVVEALQSMWQTNLGVKVNLQPMELGTFSKNLDVTRENPTKGLQFYLSIWGADYPDPQNFLSQQLQTESPNNNGHWSNKKFDELTEKADIMSASSQFKERLRLYNQAEQIAINEVGWLPLYNPLVTALIRPSVKGLVLTGQGIMAPDWSKVTV</sequence>
<dbReference type="AlphaFoldDB" id="D1CFB0"/>
<keyword evidence="4 6" id="KW-0732">Signal</keyword>
<dbReference type="STRING" id="525904.Tter_0699"/>
<comment type="similarity">
    <text evidence="2">Belongs to the bacterial solute-binding protein 5 family.</text>
</comment>
<dbReference type="GO" id="GO:0015833">
    <property type="term" value="P:peptide transport"/>
    <property type="evidence" value="ECO:0007669"/>
    <property type="project" value="TreeGrafter"/>
</dbReference>
<dbReference type="GO" id="GO:0042597">
    <property type="term" value="C:periplasmic space"/>
    <property type="evidence" value="ECO:0007669"/>
    <property type="project" value="UniProtKB-ARBA"/>
</dbReference>
<dbReference type="FunFam" id="3.90.76.10:FF:000001">
    <property type="entry name" value="Oligopeptide ABC transporter substrate-binding protein"/>
    <property type="match status" value="1"/>
</dbReference>
<evidence type="ECO:0000256" key="3">
    <source>
        <dbReference type="ARBA" id="ARBA00022448"/>
    </source>
</evidence>
<dbReference type="KEGG" id="ttr:Tter_0699"/>
<proteinExistence type="inferred from homology"/>
<feature type="compositionally biased region" description="Low complexity" evidence="5">
    <location>
        <begin position="26"/>
        <end position="44"/>
    </location>
</feature>
<dbReference type="InterPro" id="IPR000914">
    <property type="entry name" value="SBP_5_dom"/>
</dbReference>
<dbReference type="Gene3D" id="3.40.190.10">
    <property type="entry name" value="Periplasmic binding protein-like II"/>
    <property type="match status" value="1"/>
</dbReference>
<dbReference type="GO" id="GO:0043190">
    <property type="term" value="C:ATP-binding cassette (ABC) transporter complex"/>
    <property type="evidence" value="ECO:0007669"/>
    <property type="project" value="InterPro"/>
</dbReference>
<dbReference type="SUPFAM" id="SSF53850">
    <property type="entry name" value="Periplasmic binding protein-like II"/>
    <property type="match status" value="1"/>
</dbReference>
<comment type="subcellular location">
    <subcellularLocation>
        <location evidence="1">Cell envelope</location>
    </subcellularLocation>
</comment>
<evidence type="ECO:0000256" key="5">
    <source>
        <dbReference type="SAM" id="MobiDB-lite"/>
    </source>
</evidence>
<dbReference type="InterPro" id="IPR039424">
    <property type="entry name" value="SBP_5"/>
</dbReference>
<evidence type="ECO:0000259" key="7">
    <source>
        <dbReference type="Pfam" id="PF00496"/>
    </source>
</evidence>
<evidence type="ECO:0000313" key="9">
    <source>
        <dbReference type="Proteomes" id="UP000000323"/>
    </source>
</evidence>
<accession>D1CFB0</accession>
<protein>
    <submittedName>
        <fullName evidence="8">Extracellular solute-binding protein family 5</fullName>
    </submittedName>
</protein>
<reference evidence="9" key="1">
    <citation type="journal article" date="2010" name="Stand. Genomic Sci.">
        <title>Complete genome sequence of 'Thermobaculum terrenum' type strain (YNP1).</title>
        <authorList>
            <person name="Kiss H."/>
            <person name="Cleland D."/>
            <person name="Lapidus A."/>
            <person name="Lucas S."/>
            <person name="Glavina Del Rio T."/>
            <person name="Nolan M."/>
            <person name="Tice H."/>
            <person name="Han C."/>
            <person name="Goodwin L."/>
            <person name="Pitluck S."/>
            <person name="Liolios K."/>
            <person name="Ivanova N."/>
            <person name="Mavromatis K."/>
            <person name="Ovchinnikova G."/>
            <person name="Pati A."/>
            <person name="Chen A."/>
            <person name="Palaniappan K."/>
            <person name="Land M."/>
            <person name="Hauser L."/>
            <person name="Chang Y."/>
            <person name="Jeffries C."/>
            <person name="Lu M."/>
            <person name="Brettin T."/>
            <person name="Detter J."/>
            <person name="Goker M."/>
            <person name="Tindall B."/>
            <person name="Beck B."/>
            <person name="McDermott T."/>
            <person name="Woyke T."/>
            <person name="Bristow J."/>
            <person name="Eisen J."/>
            <person name="Markowitz V."/>
            <person name="Hugenholtz P."/>
            <person name="Kyrpides N."/>
            <person name="Klenk H."/>
            <person name="Cheng J."/>
        </authorList>
    </citation>
    <scope>NUCLEOTIDE SEQUENCE [LARGE SCALE GENOMIC DNA]</scope>
    <source>
        <strain evidence="9">ATCC BAA-798 / YNP1</strain>
    </source>
</reference>
<evidence type="ECO:0000313" key="8">
    <source>
        <dbReference type="EMBL" id="ACZ41616.1"/>
    </source>
</evidence>
<evidence type="ECO:0000256" key="4">
    <source>
        <dbReference type="ARBA" id="ARBA00022729"/>
    </source>
</evidence>
<dbReference type="PANTHER" id="PTHR30290">
    <property type="entry name" value="PERIPLASMIC BINDING COMPONENT OF ABC TRANSPORTER"/>
    <property type="match status" value="1"/>
</dbReference>
<gene>
    <name evidence="8" type="ordered locus">Tter_0699</name>
</gene>
<evidence type="ECO:0000256" key="6">
    <source>
        <dbReference type="SAM" id="SignalP"/>
    </source>
</evidence>
<dbReference type="CDD" id="cd08504">
    <property type="entry name" value="PBP2_OppA"/>
    <property type="match status" value="1"/>
</dbReference>
<dbReference type="RefSeq" id="WP_012874651.1">
    <property type="nucleotide sequence ID" value="NC_013525.1"/>
</dbReference>